<organism evidence="2 3">
    <name type="scientific">Trypanosoma cruzi</name>
    <dbReference type="NCBI Taxonomy" id="5693"/>
    <lineage>
        <taxon>Eukaryota</taxon>
        <taxon>Discoba</taxon>
        <taxon>Euglenozoa</taxon>
        <taxon>Kinetoplastea</taxon>
        <taxon>Metakinetoplastina</taxon>
        <taxon>Trypanosomatida</taxon>
        <taxon>Trypanosomatidae</taxon>
        <taxon>Trypanosoma</taxon>
        <taxon>Schizotrypanum</taxon>
    </lineage>
</organism>
<evidence type="ECO:0000313" key="2">
    <source>
        <dbReference type="EMBL" id="KAF5217426.1"/>
    </source>
</evidence>
<accession>A0A7J6XTD9</accession>
<protein>
    <submittedName>
        <fullName evidence="2">Uncharacterized protein</fullName>
    </submittedName>
</protein>
<dbReference type="AlphaFoldDB" id="A0A7J6XTD9"/>
<evidence type="ECO:0000313" key="3">
    <source>
        <dbReference type="Proteomes" id="UP000583944"/>
    </source>
</evidence>
<dbReference type="EMBL" id="JABDHM010000136">
    <property type="protein sequence ID" value="KAF5217426.1"/>
    <property type="molecule type" value="Genomic_DNA"/>
</dbReference>
<name>A0A7J6XTD9_TRYCR</name>
<dbReference type="VEuPathDB" id="TriTrypDB:ECC02_009683"/>
<comment type="caution">
    <text evidence="2">The sequence shown here is derived from an EMBL/GenBank/DDBJ whole genome shotgun (WGS) entry which is preliminary data.</text>
</comment>
<proteinExistence type="predicted"/>
<gene>
    <name evidence="2" type="ORF">ECC02_009683</name>
</gene>
<reference evidence="2 3" key="1">
    <citation type="journal article" date="2019" name="Genome Biol. Evol.">
        <title>Nanopore Sequencing Significantly Improves Genome Assembly of the Protozoan Parasite Trypanosoma cruzi.</title>
        <authorList>
            <person name="Diaz-Viraque F."/>
            <person name="Pita S."/>
            <person name="Greif G."/>
            <person name="de Souza R.C.M."/>
            <person name="Iraola G."/>
            <person name="Robello C."/>
        </authorList>
    </citation>
    <scope>NUCLEOTIDE SEQUENCE [LARGE SCALE GENOMIC DNA]</scope>
    <source>
        <strain evidence="2 3">Berenice</strain>
    </source>
</reference>
<feature type="region of interest" description="Disordered" evidence="1">
    <location>
        <begin position="207"/>
        <end position="313"/>
    </location>
</feature>
<dbReference type="Proteomes" id="UP000583944">
    <property type="component" value="Unassembled WGS sequence"/>
</dbReference>
<evidence type="ECO:0000256" key="1">
    <source>
        <dbReference type="SAM" id="MobiDB-lite"/>
    </source>
</evidence>
<sequence>MSEYRQMLCEVGVFVKHCASDRYSSGCCWYIIHEMSAKSPVDSCPITDPALNLRDADAVIWGGEYLSARPGDEPSSWFLDRLPTNTTDARDTEATHLGAAMHAALGRLGLQVRLRVTEKGGVCWVPCTVEATITWALDRTMRETSFVLTTRRCARYPPLAAAFLQWFRGTAGRGCGAGRFHRHLPNKFCQGHPSPLRRALIPAAAPHRRMSTWLHPRSISRERRRKSIRDAPTGNGVISPNDTAGAPQEAEKKSDLPDSDDVAADGVTSVVEQSLGDKAVSEKAGGSAAATGPKGPDAADDAQGRRGPSAEGG</sequence>